<reference evidence="2 3" key="1">
    <citation type="submission" date="2020-07" db="EMBL/GenBank/DDBJ databases">
        <authorList>
            <person name="Feng X."/>
        </authorList>
    </citation>
    <scope>NUCLEOTIDE SEQUENCE [LARGE SCALE GENOMIC DNA]</scope>
    <source>
        <strain evidence="2 3">JCM14086</strain>
    </source>
</reference>
<comment type="caution">
    <text evidence="2">The sequence shown here is derived from an EMBL/GenBank/DDBJ whole genome shotgun (WGS) entry which is preliminary data.</text>
</comment>
<accession>A0A7X1E2R5</accession>
<keyword evidence="1" id="KW-0812">Transmembrane</keyword>
<dbReference type="AlphaFoldDB" id="A0A7X1E2R5"/>
<keyword evidence="3" id="KW-1185">Reference proteome</keyword>
<dbReference type="RefSeq" id="WP_185691478.1">
    <property type="nucleotide sequence ID" value="NZ_JACHVA010000033.1"/>
</dbReference>
<evidence type="ECO:0000313" key="2">
    <source>
        <dbReference type="EMBL" id="MBC2600740.1"/>
    </source>
</evidence>
<gene>
    <name evidence="2" type="ORF">H5P30_02975</name>
</gene>
<protein>
    <recommendedName>
        <fullName evidence="4">DUF4064 domain-containing protein</fullName>
    </recommendedName>
</protein>
<feature type="transmembrane region" description="Helical" evidence="1">
    <location>
        <begin position="67"/>
        <end position="93"/>
    </location>
</feature>
<dbReference type="EMBL" id="JACHVA010000033">
    <property type="protein sequence ID" value="MBC2600740.1"/>
    <property type="molecule type" value="Genomic_DNA"/>
</dbReference>
<proteinExistence type="predicted"/>
<keyword evidence="1" id="KW-0472">Membrane</keyword>
<feature type="transmembrane region" description="Helical" evidence="1">
    <location>
        <begin position="105"/>
        <end position="132"/>
    </location>
</feature>
<organism evidence="2 3">
    <name type="scientific">Puniceicoccus vermicola</name>
    <dbReference type="NCBI Taxonomy" id="388746"/>
    <lineage>
        <taxon>Bacteria</taxon>
        <taxon>Pseudomonadati</taxon>
        <taxon>Verrucomicrobiota</taxon>
        <taxon>Opitutia</taxon>
        <taxon>Puniceicoccales</taxon>
        <taxon>Puniceicoccaceae</taxon>
        <taxon>Puniceicoccus</taxon>
    </lineage>
</organism>
<evidence type="ECO:0008006" key="4">
    <source>
        <dbReference type="Google" id="ProtNLM"/>
    </source>
</evidence>
<name>A0A7X1E2R5_9BACT</name>
<sequence>MENAPVDSPATQTSNALNQTRDNLKLLGVFYIILGLLALPTLAFFGFHGQIMDQLLQAAPDPETRDAIAKLVNVSFIGLVVFIIVHVVSCIYIGVCFRKQRHHTLCVVAAAFCCLSFPLGTILGVFSLVVLMKEEAKQLFGKTIPIE</sequence>
<dbReference type="Proteomes" id="UP000525652">
    <property type="component" value="Unassembled WGS sequence"/>
</dbReference>
<feature type="transmembrane region" description="Helical" evidence="1">
    <location>
        <begin position="26"/>
        <end position="47"/>
    </location>
</feature>
<evidence type="ECO:0000313" key="3">
    <source>
        <dbReference type="Proteomes" id="UP000525652"/>
    </source>
</evidence>
<keyword evidence="1" id="KW-1133">Transmembrane helix</keyword>
<evidence type="ECO:0000256" key="1">
    <source>
        <dbReference type="SAM" id="Phobius"/>
    </source>
</evidence>